<name>A0A1G2J984_9BACT</name>
<dbReference type="EMBL" id="MHPP01000031">
    <property type="protein sequence ID" value="OGZ83622.1"/>
    <property type="molecule type" value="Genomic_DNA"/>
</dbReference>
<organism evidence="1 2">
    <name type="scientific">Candidatus Staskawiczbacteria bacterium RIFOXYC1_FULL_38_18</name>
    <dbReference type="NCBI Taxonomy" id="1802229"/>
    <lineage>
        <taxon>Bacteria</taxon>
        <taxon>Candidatus Staskawicziibacteriota</taxon>
    </lineage>
</organism>
<reference evidence="1 2" key="1">
    <citation type="journal article" date="2016" name="Nat. Commun.">
        <title>Thousands of microbial genomes shed light on interconnected biogeochemical processes in an aquifer system.</title>
        <authorList>
            <person name="Anantharaman K."/>
            <person name="Brown C.T."/>
            <person name="Hug L.A."/>
            <person name="Sharon I."/>
            <person name="Castelle C.J."/>
            <person name="Probst A.J."/>
            <person name="Thomas B.C."/>
            <person name="Singh A."/>
            <person name="Wilkins M.J."/>
            <person name="Karaoz U."/>
            <person name="Brodie E.L."/>
            <person name="Williams K.H."/>
            <person name="Hubbard S.S."/>
            <person name="Banfield J.F."/>
        </authorList>
    </citation>
    <scope>NUCLEOTIDE SEQUENCE [LARGE SCALE GENOMIC DNA]</scope>
</reference>
<protein>
    <submittedName>
        <fullName evidence="1">Uncharacterized protein</fullName>
    </submittedName>
</protein>
<dbReference type="Proteomes" id="UP000177751">
    <property type="component" value="Unassembled WGS sequence"/>
</dbReference>
<proteinExistence type="predicted"/>
<sequence length="178" mass="20915">MITKKGRYRFVVISPLLGLAFKFPILHPLKAFRLAWRLVQQKDYKYLWIMITWPINSPDIRGYGDLMFGAIWVNWSEFMFFWKTRHPFLQPTYFSFFGLLNIQKAGAPCVIKEKVLCDALYDIAGETIFDDPHHLTSPGNYCFDNGKFRIIDYGSKMTYRMILESGEKVMAFFSKPPQ</sequence>
<evidence type="ECO:0000313" key="2">
    <source>
        <dbReference type="Proteomes" id="UP000177751"/>
    </source>
</evidence>
<gene>
    <name evidence="1" type="ORF">A2401_02000</name>
</gene>
<dbReference type="AlphaFoldDB" id="A0A1G2J984"/>
<dbReference type="STRING" id="1802229.A2401_02000"/>
<comment type="caution">
    <text evidence="1">The sequence shown here is derived from an EMBL/GenBank/DDBJ whole genome shotgun (WGS) entry which is preliminary data.</text>
</comment>
<evidence type="ECO:0000313" key="1">
    <source>
        <dbReference type="EMBL" id="OGZ83622.1"/>
    </source>
</evidence>
<accession>A0A1G2J984</accession>